<protein>
    <submittedName>
        <fullName evidence="2">Uncharacterized protein</fullName>
    </submittedName>
</protein>
<evidence type="ECO:0000313" key="2">
    <source>
        <dbReference type="EMBL" id="QHT93436.1"/>
    </source>
</evidence>
<proteinExistence type="predicted"/>
<organism evidence="2">
    <name type="scientific">viral metagenome</name>
    <dbReference type="NCBI Taxonomy" id="1070528"/>
    <lineage>
        <taxon>unclassified sequences</taxon>
        <taxon>metagenomes</taxon>
        <taxon>organismal metagenomes</taxon>
    </lineage>
</organism>
<name>A0A6C0ILX3_9ZZZZ</name>
<dbReference type="AlphaFoldDB" id="A0A6C0ILX3"/>
<feature type="compositionally biased region" description="Basic and acidic residues" evidence="1">
    <location>
        <begin position="246"/>
        <end position="258"/>
    </location>
</feature>
<sequence>MNKCMISINKITIVVLVILLIIFIVKSCNVREGFDGTVQIPIQEASSHFSQHNYFSTSENNYLASKIYKMKQDGNFNKSDEEIHQIWMDIYEQPNSTAARNKLYEYAQKEGISNEQLKLYTIHDIIELYAMKAYELPVKMETDPQSGGSYLVTTEENNKMHQTILKSTSIQQAKDLYTQYAETYPPIQNNYGDEDNHTQDVIPGEGEHHDYISEDNHTQDVISGEGEHHDYITEYHHTQDVIPGGGEHHDYVPEDHHTPAPSDEQAVQQTKSSQCLSKTCASGYNYRFTISNMSVGNKDGMSIFTINDLNDKIKTYAVDKKNLILREIVHNWEFEVDGVRYTPLLKCDHDTGIDDNTIRLVTEPPSPFKSGVVSEYKEVKWYQCGGIAQEKQNPPAEKEKDAPTETKGGSRMFDEKIPENTDDYFAPHDGQDASKQTGSLIDKQTIIDPPGILGPSSLMPSEKVKPVNIFITSNVGPYGNVGRIEGERQNTQPQNKQPQHMKITHSIGTKTNQQLTKSMNMMQHIMTTSQRR</sequence>
<accession>A0A6C0ILX3</accession>
<evidence type="ECO:0000256" key="1">
    <source>
        <dbReference type="SAM" id="MobiDB-lite"/>
    </source>
</evidence>
<dbReference type="EMBL" id="MN740207">
    <property type="protein sequence ID" value="QHT93436.1"/>
    <property type="molecule type" value="Genomic_DNA"/>
</dbReference>
<feature type="region of interest" description="Disordered" evidence="1">
    <location>
        <begin position="388"/>
        <end position="416"/>
    </location>
</feature>
<feature type="region of interest" description="Disordered" evidence="1">
    <location>
        <begin position="246"/>
        <end position="266"/>
    </location>
</feature>
<reference evidence="2" key="1">
    <citation type="journal article" date="2020" name="Nature">
        <title>Giant virus diversity and host interactions through global metagenomics.</title>
        <authorList>
            <person name="Schulz F."/>
            <person name="Roux S."/>
            <person name="Paez-Espino D."/>
            <person name="Jungbluth S."/>
            <person name="Walsh D.A."/>
            <person name="Denef V.J."/>
            <person name="McMahon K.D."/>
            <person name="Konstantinidis K.T."/>
            <person name="Eloe-Fadrosh E.A."/>
            <person name="Kyrpides N.C."/>
            <person name="Woyke T."/>
        </authorList>
    </citation>
    <scope>NUCLEOTIDE SEQUENCE</scope>
    <source>
        <strain evidence="2">GVMAG-M-3300024252-29</strain>
    </source>
</reference>